<gene>
    <name evidence="2" type="ORF">FA13DRAFT_1483709</name>
</gene>
<name>A0A4Y7TKI5_COPMI</name>
<comment type="caution">
    <text evidence="2">The sequence shown here is derived from an EMBL/GenBank/DDBJ whole genome shotgun (WGS) entry which is preliminary data.</text>
</comment>
<keyword evidence="1" id="KW-0812">Transmembrane</keyword>
<reference evidence="2 3" key="1">
    <citation type="journal article" date="2019" name="Nat. Ecol. Evol.">
        <title>Megaphylogeny resolves global patterns of mushroom evolution.</title>
        <authorList>
            <person name="Varga T."/>
            <person name="Krizsan K."/>
            <person name="Foldi C."/>
            <person name="Dima B."/>
            <person name="Sanchez-Garcia M."/>
            <person name="Sanchez-Ramirez S."/>
            <person name="Szollosi G.J."/>
            <person name="Szarkandi J.G."/>
            <person name="Papp V."/>
            <person name="Albert L."/>
            <person name="Andreopoulos W."/>
            <person name="Angelini C."/>
            <person name="Antonin V."/>
            <person name="Barry K.W."/>
            <person name="Bougher N.L."/>
            <person name="Buchanan P."/>
            <person name="Buyck B."/>
            <person name="Bense V."/>
            <person name="Catcheside P."/>
            <person name="Chovatia M."/>
            <person name="Cooper J."/>
            <person name="Damon W."/>
            <person name="Desjardin D."/>
            <person name="Finy P."/>
            <person name="Geml J."/>
            <person name="Haridas S."/>
            <person name="Hughes K."/>
            <person name="Justo A."/>
            <person name="Karasinski D."/>
            <person name="Kautmanova I."/>
            <person name="Kiss B."/>
            <person name="Kocsube S."/>
            <person name="Kotiranta H."/>
            <person name="LaButti K.M."/>
            <person name="Lechner B.E."/>
            <person name="Liimatainen K."/>
            <person name="Lipzen A."/>
            <person name="Lukacs Z."/>
            <person name="Mihaltcheva S."/>
            <person name="Morgado L.N."/>
            <person name="Niskanen T."/>
            <person name="Noordeloos M.E."/>
            <person name="Ohm R.A."/>
            <person name="Ortiz-Santana B."/>
            <person name="Ovrebo C."/>
            <person name="Racz N."/>
            <person name="Riley R."/>
            <person name="Savchenko A."/>
            <person name="Shiryaev A."/>
            <person name="Soop K."/>
            <person name="Spirin V."/>
            <person name="Szebenyi C."/>
            <person name="Tomsovsky M."/>
            <person name="Tulloss R.E."/>
            <person name="Uehling J."/>
            <person name="Grigoriev I.V."/>
            <person name="Vagvolgyi C."/>
            <person name="Papp T."/>
            <person name="Martin F.M."/>
            <person name="Miettinen O."/>
            <person name="Hibbett D.S."/>
            <person name="Nagy L.G."/>
        </authorList>
    </citation>
    <scope>NUCLEOTIDE SEQUENCE [LARGE SCALE GENOMIC DNA]</scope>
    <source>
        <strain evidence="2 3">FP101781</strain>
    </source>
</reference>
<dbReference type="EMBL" id="QPFP01000009">
    <property type="protein sequence ID" value="TEB34494.1"/>
    <property type="molecule type" value="Genomic_DNA"/>
</dbReference>
<evidence type="ECO:0000313" key="2">
    <source>
        <dbReference type="EMBL" id="TEB34494.1"/>
    </source>
</evidence>
<keyword evidence="3" id="KW-1185">Reference proteome</keyword>
<keyword evidence="1" id="KW-1133">Transmembrane helix</keyword>
<sequence length="122" mass="13665">MFPVFLPHTPWLTCGTPAVNPARGRVAQIRHERATAGNVALYVFSLAIRPTTRAFPHKHVAGFVSSRCTYLAAFFGAEFSQHRRGSAQILVAKRRSMWGRYTVVSSSTMPWVCLLFVIICVR</sequence>
<keyword evidence="1" id="KW-0472">Membrane</keyword>
<evidence type="ECO:0000313" key="3">
    <source>
        <dbReference type="Proteomes" id="UP000298030"/>
    </source>
</evidence>
<feature type="transmembrane region" description="Helical" evidence="1">
    <location>
        <begin position="98"/>
        <end position="119"/>
    </location>
</feature>
<organism evidence="2 3">
    <name type="scientific">Coprinellus micaceus</name>
    <name type="common">Glistening ink-cap mushroom</name>
    <name type="synonym">Coprinus micaceus</name>
    <dbReference type="NCBI Taxonomy" id="71717"/>
    <lineage>
        <taxon>Eukaryota</taxon>
        <taxon>Fungi</taxon>
        <taxon>Dikarya</taxon>
        <taxon>Basidiomycota</taxon>
        <taxon>Agaricomycotina</taxon>
        <taxon>Agaricomycetes</taxon>
        <taxon>Agaricomycetidae</taxon>
        <taxon>Agaricales</taxon>
        <taxon>Agaricineae</taxon>
        <taxon>Psathyrellaceae</taxon>
        <taxon>Coprinellus</taxon>
    </lineage>
</organism>
<evidence type="ECO:0000256" key="1">
    <source>
        <dbReference type="SAM" id="Phobius"/>
    </source>
</evidence>
<proteinExistence type="predicted"/>
<protein>
    <submittedName>
        <fullName evidence="2">Uncharacterized protein</fullName>
    </submittedName>
</protein>
<dbReference type="Proteomes" id="UP000298030">
    <property type="component" value="Unassembled WGS sequence"/>
</dbReference>
<accession>A0A4Y7TKI5</accession>
<dbReference type="AlphaFoldDB" id="A0A4Y7TKI5"/>